<evidence type="ECO:0000256" key="1">
    <source>
        <dbReference type="ARBA" id="ARBA00022723"/>
    </source>
</evidence>
<evidence type="ECO:0000256" key="4">
    <source>
        <dbReference type="PROSITE-ProRule" id="PRU00175"/>
    </source>
</evidence>
<feature type="region of interest" description="Disordered" evidence="5">
    <location>
        <begin position="34"/>
        <end position="54"/>
    </location>
</feature>
<dbReference type="InterPro" id="IPR017907">
    <property type="entry name" value="Znf_RING_CS"/>
</dbReference>
<dbReference type="PANTHER" id="PTHR47094:SF1">
    <property type="entry name" value="RING-TYPE E3 UBIQUITIN TRANSFERASE"/>
    <property type="match status" value="1"/>
</dbReference>
<dbReference type="SMART" id="SM00184">
    <property type="entry name" value="RING"/>
    <property type="match status" value="1"/>
</dbReference>
<dbReference type="EMBL" id="DF977501">
    <property type="protein sequence ID" value="GAP91159.1"/>
    <property type="molecule type" value="Genomic_DNA"/>
</dbReference>
<feature type="compositionally biased region" description="Basic residues" evidence="5">
    <location>
        <begin position="34"/>
        <end position="45"/>
    </location>
</feature>
<sequence>MATWGGSSRDGGIVPDNCRPRNYTTGIDTTAAAHHYHHHHSHQHHANPGNAADTDYANITLHPVSSLSFNTNIANFNINIANPNTNPNASASASADTDGTANTAAITAANAAANANANTDIDNLSAAAAAAATAHNTGYAHPFAALGNPSPRHFIHTNPGHYSCPPLSSPPTHDSFYPALAGATLSRPFCATPNPVSLPSLLDVGGIFHSALFPPSREPLPTSPVQAQTQGQPQAQAQQQAQQQALAPAYRDQDPSFSAAGQFVPHLGGYHSYEPARGFPFRTLPNFPGSRPNLYAFASPSLSPFPTTPTTPTALSQIHMNNPNPQPNPPASQALTLPPLPRITEPARGIDDFFLTALATQDFTSPSLPPLSDPSSPSSLSIASRSKVVASDQGMPPSSTRGRIANRGGAVDLTKEEPDLEAPHSGIDSSIPFATMPATTRRRSITSGADPSGRKRRPSAVTSPSSRPSKARRKEPPIHGGDETSPFDDSAELDGHDIFETIDLSDATEVPPQLMAPKVDTRVKIGKFQCVICMDDTTALTVTHCGHLFCSECLHSSLHIDSMKRTCPVCRSKVDLREKKGKTIKSYYPLELKVMTATKKGKRPAGT</sequence>
<dbReference type="PROSITE" id="PS50089">
    <property type="entry name" value="ZF_RING_2"/>
    <property type="match status" value="1"/>
</dbReference>
<keyword evidence="1" id="KW-0479">Metal-binding</keyword>
<feature type="domain" description="RING-type" evidence="6">
    <location>
        <begin position="530"/>
        <end position="571"/>
    </location>
</feature>
<dbReference type="PROSITE" id="PS00518">
    <property type="entry name" value="ZF_RING_1"/>
    <property type="match status" value="1"/>
</dbReference>
<dbReference type="GO" id="GO:0006511">
    <property type="term" value="P:ubiquitin-dependent protein catabolic process"/>
    <property type="evidence" value="ECO:0007669"/>
    <property type="project" value="TreeGrafter"/>
</dbReference>
<keyword evidence="2 4" id="KW-0863">Zinc-finger</keyword>
<dbReference type="AlphaFoldDB" id="A0A1W2TRN7"/>
<dbReference type="GO" id="GO:0032183">
    <property type="term" value="F:SUMO binding"/>
    <property type="evidence" value="ECO:0007669"/>
    <property type="project" value="TreeGrafter"/>
</dbReference>
<evidence type="ECO:0000256" key="2">
    <source>
        <dbReference type="ARBA" id="ARBA00022771"/>
    </source>
</evidence>
<dbReference type="GO" id="GO:0140082">
    <property type="term" value="F:SUMO-ubiquitin ligase activity"/>
    <property type="evidence" value="ECO:0007669"/>
    <property type="project" value="TreeGrafter"/>
</dbReference>
<reference evidence="7" key="1">
    <citation type="submission" date="2016-03" db="EMBL/GenBank/DDBJ databases">
        <title>Draft genome sequence of Rosellinia necatrix.</title>
        <authorList>
            <person name="Kanematsu S."/>
        </authorList>
    </citation>
    <scope>NUCLEOTIDE SEQUENCE [LARGE SCALE GENOMIC DNA]</scope>
    <source>
        <strain evidence="7">W97</strain>
    </source>
</reference>
<evidence type="ECO:0000256" key="5">
    <source>
        <dbReference type="SAM" id="MobiDB-lite"/>
    </source>
</evidence>
<proteinExistence type="predicted"/>
<dbReference type="GO" id="GO:0033768">
    <property type="term" value="C:SUMO-targeted ubiquitin ligase complex"/>
    <property type="evidence" value="ECO:0007669"/>
    <property type="project" value="TreeGrafter"/>
</dbReference>
<gene>
    <name evidence="7" type="ORF">SAMD00023353_5600560</name>
</gene>
<organism evidence="7">
    <name type="scientific">Rosellinia necatrix</name>
    <name type="common">White root-rot fungus</name>
    <dbReference type="NCBI Taxonomy" id="77044"/>
    <lineage>
        <taxon>Eukaryota</taxon>
        <taxon>Fungi</taxon>
        <taxon>Dikarya</taxon>
        <taxon>Ascomycota</taxon>
        <taxon>Pezizomycotina</taxon>
        <taxon>Sordariomycetes</taxon>
        <taxon>Xylariomycetidae</taxon>
        <taxon>Xylariales</taxon>
        <taxon>Xylariaceae</taxon>
        <taxon>Rosellinia</taxon>
    </lineage>
</organism>
<evidence type="ECO:0000313" key="7">
    <source>
        <dbReference type="EMBL" id="GAP91159.1"/>
    </source>
</evidence>
<dbReference type="InterPro" id="IPR013083">
    <property type="entry name" value="Znf_RING/FYVE/PHD"/>
</dbReference>
<dbReference type="GO" id="GO:0061630">
    <property type="term" value="F:ubiquitin protein ligase activity"/>
    <property type="evidence" value="ECO:0007669"/>
    <property type="project" value="InterPro"/>
</dbReference>
<dbReference type="STRING" id="77044.A0A1W2TRN7"/>
<evidence type="ECO:0000313" key="8">
    <source>
        <dbReference type="Proteomes" id="UP000054516"/>
    </source>
</evidence>
<name>A0A1W2TRN7_ROSNE</name>
<keyword evidence="8" id="KW-1185">Reference proteome</keyword>
<dbReference type="SUPFAM" id="SSF57850">
    <property type="entry name" value="RING/U-box"/>
    <property type="match status" value="1"/>
</dbReference>
<feature type="compositionally biased region" description="Low complexity" evidence="5">
    <location>
        <begin position="226"/>
        <end position="249"/>
    </location>
</feature>
<protein>
    <submittedName>
        <fullName evidence="7">Putative e3 ubiquitin-protein ligase complex slx8-rfp subunit slx8</fullName>
    </submittedName>
</protein>
<feature type="region of interest" description="Disordered" evidence="5">
    <location>
        <begin position="365"/>
        <end position="492"/>
    </location>
</feature>
<keyword evidence="3" id="KW-0862">Zinc</keyword>
<dbReference type="GO" id="GO:0008270">
    <property type="term" value="F:zinc ion binding"/>
    <property type="evidence" value="ECO:0007669"/>
    <property type="project" value="UniProtKB-KW"/>
</dbReference>
<dbReference type="Proteomes" id="UP000054516">
    <property type="component" value="Unassembled WGS sequence"/>
</dbReference>
<evidence type="ECO:0000256" key="3">
    <source>
        <dbReference type="ARBA" id="ARBA00022833"/>
    </source>
</evidence>
<dbReference type="Pfam" id="PF13920">
    <property type="entry name" value="zf-C3HC4_3"/>
    <property type="match status" value="1"/>
</dbReference>
<dbReference type="InterPro" id="IPR049627">
    <property type="entry name" value="SLX8"/>
</dbReference>
<dbReference type="Gene3D" id="3.30.40.10">
    <property type="entry name" value="Zinc/RING finger domain, C3HC4 (zinc finger)"/>
    <property type="match status" value="1"/>
</dbReference>
<dbReference type="InterPro" id="IPR001841">
    <property type="entry name" value="Znf_RING"/>
</dbReference>
<feature type="region of interest" description="Disordered" evidence="5">
    <location>
        <begin position="213"/>
        <end position="254"/>
    </location>
</feature>
<accession>A0A1W2TRN7</accession>
<dbReference type="PANTHER" id="PTHR47094">
    <property type="entry name" value="ELFLESS, ISOFORM B"/>
    <property type="match status" value="1"/>
</dbReference>
<evidence type="ECO:0000259" key="6">
    <source>
        <dbReference type="PROSITE" id="PS50089"/>
    </source>
</evidence>
<dbReference type="OrthoDB" id="6270329at2759"/>